<dbReference type="GO" id="GO:0000139">
    <property type="term" value="C:Golgi membrane"/>
    <property type="evidence" value="ECO:0007669"/>
    <property type="project" value="UniProtKB-SubCell"/>
</dbReference>
<comment type="similarity">
    <text evidence="3 13">Belongs to the glycosyltransferase 31 family.</text>
</comment>
<evidence type="ECO:0000256" key="7">
    <source>
        <dbReference type="ARBA" id="ARBA00022968"/>
    </source>
</evidence>
<comment type="caution">
    <text evidence="14">The sequence shown here is derived from an EMBL/GenBank/DDBJ whole genome shotgun (WGS) entry which is preliminary data.</text>
</comment>
<dbReference type="PANTHER" id="PTHR11214:SF376">
    <property type="entry name" value="HEXOSYLTRANSFERASE"/>
    <property type="match status" value="1"/>
</dbReference>
<reference evidence="14" key="1">
    <citation type="thesis" date="2020" institute="ProQuest LLC" country="789 East Eisenhower Parkway, Ann Arbor, MI, USA">
        <title>Comparative Genomics and Chromosome Evolution.</title>
        <authorList>
            <person name="Mudd A.B."/>
        </authorList>
    </citation>
    <scope>NUCLEOTIDE SEQUENCE</scope>
    <source>
        <strain evidence="14">Female2</strain>
        <tissue evidence="14">Blood</tissue>
    </source>
</reference>
<dbReference type="Pfam" id="PF01762">
    <property type="entry name" value="Galactosyl_T"/>
    <property type="match status" value="1"/>
</dbReference>
<dbReference type="EC" id="2.4.1.-" evidence="13"/>
<keyword evidence="10" id="KW-0443">Lipid metabolism</keyword>
<dbReference type="Gene3D" id="3.90.550.50">
    <property type="match status" value="1"/>
</dbReference>
<keyword evidence="5" id="KW-0808">Transferase</keyword>
<evidence type="ECO:0000256" key="10">
    <source>
        <dbReference type="ARBA" id="ARBA00023098"/>
    </source>
</evidence>
<dbReference type="SUPFAM" id="SSF53448">
    <property type="entry name" value="Nucleotide-diphospho-sugar transferases"/>
    <property type="match status" value="1"/>
</dbReference>
<dbReference type="PANTHER" id="PTHR11214">
    <property type="entry name" value="BETA-1,3-N-ACETYLGLUCOSAMINYLTRANSFERASE"/>
    <property type="match status" value="1"/>
</dbReference>
<evidence type="ECO:0000256" key="2">
    <source>
        <dbReference type="ARBA" id="ARBA00004922"/>
    </source>
</evidence>
<evidence type="ECO:0000256" key="8">
    <source>
        <dbReference type="ARBA" id="ARBA00022989"/>
    </source>
</evidence>
<name>A0A8T2IKH8_9PIPI</name>
<gene>
    <name evidence="14" type="ORF">GDO86_017969</name>
</gene>
<evidence type="ECO:0000256" key="3">
    <source>
        <dbReference type="ARBA" id="ARBA00008661"/>
    </source>
</evidence>
<dbReference type="OrthoDB" id="2139606at2759"/>
<protein>
    <recommendedName>
        <fullName evidence="13">Hexosyltransferase</fullName>
        <ecNumber evidence="13">2.4.1.-</ecNumber>
    </recommendedName>
</protein>
<keyword evidence="4 13" id="KW-0328">Glycosyltransferase</keyword>
<evidence type="ECO:0000313" key="14">
    <source>
        <dbReference type="EMBL" id="KAG8431614.1"/>
    </source>
</evidence>
<sequence length="326" mass="37089">MALLRTWCLRVFPWVCTLLFLGYFWHHISRLPEGSAGGLSWVVSSKGQGLDFSLLLSGDLAQSHRHEGLVVLILVTSHPAHSKHRTAIRKSWAIPDKMAAYHFQVVFLIGRTTEPELEWRIHKEQVAHGDILMGNYIDTYRNLTLKVIHGLKWAADKCQPQYILKTDDDCFVNTGRLAILLSQSHHLKGLYVGSAFSKDKRSVIRDPASKWYVSHQDYKPDVYPPYASGIGYILSLDAARAVLRMSQTTSPIPMEDAYIGILAGKAKINLLSSSRFTKFNIKWSLCNYRYLMVIHWVSPQEQEGVLERVHQAETACVANKEVNDWK</sequence>
<evidence type="ECO:0000313" key="15">
    <source>
        <dbReference type="Proteomes" id="UP000812440"/>
    </source>
</evidence>
<accession>A0A8T2IKH8</accession>
<evidence type="ECO:0000256" key="4">
    <source>
        <dbReference type="ARBA" id="ARBA00022676"/>
    </source>
</evidence>
<dbReference type="AlphaFoldDB" id="A0A8T2IKH8"/>
<dbReference type="FunFam" id="3.90.550.50:FF:000001">
    <property type="entry name" value="Hexosyltransferase"/>
    <property type="match status" value="1"/>
</dbReference>
<keyword evidence="6 13" id="KW-0812">Transmembrane</keyword>
<comment type="subcellular location">
    <subcellularLocation>
        <location evidence="1 13">Golgi apparatus membrane</location>
        <topology evidence="1 13">Single-pass type II membrane protein</topology>
    </subcellularLocation>
</comment>
<keyword evidence="11 13" id="KW-0472">Membrane</keyword>
<evidence type="ECO:0000256" key="1">
    <source>
        <dbReference type="ARBA" id="ARBA00004323"/>
    </source>
</evidence>
<proteinExistence type="inferred from homology"/>
<keyword evidence="8 13" id="KW-1133">Transmembrane helix</keyword>
<evidence type="ECO:0000256" key="9">
    <source>
        <dbReference type="ARBA" id="ARBA00023034"/>
    </source>
</evidence>
<organism evidence="14 15">
    <name type="scientific">Hymenochirus boettgeri</name>
    <name type="common">Congo dwarf clawed frog</name>
    <dbReference type="NCBI Taxonomy" id="247094"/>
    <lineage>
        <taxon>Eukaryota</taxon>
        <taxon>Metazoa</taxon>
        <taxon>Chordata</taxon>
        <taxon>Craniata</taxon>
        <taxon>Vertebrata</taxon>
        <taxon>Euteleostomi</taxon>
        <taxon>Amphibia</taxon>
        <taxon>Batrachia</taxon>
        <taxon>Anura</taxon>
        <taxon>Pipoidea</taxon>
        <taxon>Pipidae</taxon>
        <taxon>Pipinae</taxon>
        <taxon>Hymenochirus</taxon>
    </lineage>
</organism>
<dbReference type="EMBL" id="JAACNH010000119">
    <property type="protein sequence ID" value="KAG8431614.1"/>
    <property type="molecule type" value="Genomic_DNA"/>
</dbReference>
<keyword evidence="9 13" id="KW-0333">Golgi apparatus</keyword>
<keyword evidence="12" id="KW-0325">Glycoprotein</keyword>
<keyword evidence="7 13" id="KW-0735">Signal-anchor</keyword>
<dbReference type="InterPro" id="IPR029044">
    <property type="entry name" value="Nucleotide-diphossugar_trans"/>
</dbReference>
<comment type="pathway">
    <text evidence="2">Protein modification; protein glycosylation.</text>
</comment>
<dbReference type="InterPro" id="IPR002659">
    <property type="entry name" value="Glyco_trans_31"/>
</dbReference>
<evidence type="ECO:0000256" key="5">
    <source>
        <dbReference type="ARBA" id="ARBA00022679"/>
    </source>
</evidence>
<feature type="transmembrane region" description="Helical" evidence="13">
    <location>
        <begin position="7"/>
        <end position="25"/>
    </location>
</feature>
<dbReference type="Proteomes" id="UP000812440">
    <property type="component" value="Unassembled WGS sequence"/>
</dbReference>
<evidence type="ECO:0000256" key="13">
    <source>
        <dbReference type="RuleBase" id="RU363063"/>
    </source>
</evidence>
<evidence type="ECO:0000256" key="11">
    <source>
        <dbReference type="ARBA" id="ARBA00023136"/>
    </source>
</evidence>
<dbReference type="GO" id="GO:0006629">
    <property type="term" value="P:lipid metabolic process"/>
    <property type="evidence" value="ECO:0007669"/>
    <property type="project" value="UniProtKB-KW"/>
</dbReference>
<keyword evidence="15" id="KW-1185">Reference proteome</keyword>
<dbReference type="GO" id="GO:0006493">
    <property type="term" value="P:protein O-linked glycosylation"/>
    <property type="evidence" value="ECO:0007669"/>
    <property type="project" value="TreeGrafter"/>
</dbReference>
<dbReference type="GO" id="GO:0008499">
    <property type="term" value="F:N-acetyl-beta-D-glucosaminide beta-(1,3)-galactosyltransferase activity"/>
    <property type="evidence" value="ECO:0007669"/>
    <property type="project" value="TreeGrafter"/>
</dbReference>
<evidence type="ECO:0000256" key="12">
    <source>
        <dbReference type="ARBA" id="ARBA00023180"/>
    </source>
</evidence>
<evidence type="ECO:0000256" key="6">
    <source>
        <dbReference type="ARBA" id="ARBA00022692"/>
    </source>
</evidence>